<keyword evidence="2" id="KW-0813">Transport</keyword>
<dbReference type="PANTHER" id="PTHR45761:SF1">
    <property type="entry name" value="EXTENDED SYNAPTOTAGMIN-LIKE PROTEIN 2, ISOFORM C"/>
    <property type="match status" value="1"/>
</dbReference>
<dbReference type="InterPro" id="IPR051634">
    <property type="entry name" value="Extended_Synaptotagmin"/>
</dbReference>
<evidence type="ECO:0000256" key="8">
    <source>
        <dbReference type="ARBA" id="ARBA00023055"/>
    </source>
</evidence>
<dbReference type="GO" id="GO:0046872">
    <property type="term" value="F:metal ion binding"/>
    <property type="evidence" value="ECO:0007669"/>
    <property type="project" value="UniProtKB-KW"/>
</dbReference>
<dbReference type="SMART" id="SM00239">
    <property type="entry name" value="C2"/>
    <property type="match status" value="2"/>
</dbReference>
<protein>
    <recommendedName>
        <fullName evidence="15">C2 domain-containing protein</fullName>
    </recommendedName>
</protein>
<feature type="domain" description="SMP-LTD" evidence="12">
    <location>
        <begin position="16"/>
        <end position="193"/>
    </location>
</feature>
<evidence type="ECO:0000256" key="5">
    <source>
        <dbReference type="ARBA" id="ARBA00022737"/>
    </source>
</evidence>
<keyword evidence="10" id="KW-0472">Membrane</keyword>
<keyword evidence="7" id="KW-1133">Transmembrane helix</keyword>
<evidence type="ECO:0000256" key="3">
    <source>
        <dbReference type="ARBA" id="ARBA00022692"/>
    </source>
</evidence>
<keyword evidence="14" id="KW-1185">Reference proteome</keyword>
<evidence type="ECO:0000256" key="1">
    <source>
        <dbReference type="ARBA" id="ARBA00004370"/>
    </source>
</evidence>
<evidence type="ECO:0000256" key="10">
    <source>
        <dbReference type="ARBA" id="ARBA00023136"/>
    </source>
</evidence>
<dbReference type="InterPro" id="IPR031468">
    <property type="entry name" value="SMP_LBD"/>
</dbReference>
<accession>A0A6A5KQN6</accession>
<dbReference type="PROSITE" id="PS51847">
    <property type="entry name" value="SMP"/>
    <property type="match status" value="1"/>
</dbReference>
<name>A0A6A5KQN6_9PLEO</name>
<dbReference type="AlphaFoldDB" id="A0A6A5KQN6"/>
<keyword evidence="9" id="KW-0446">Lipid-binding</keyword>
<feature type="domain" description="C2" evidence="11">
    <location>
        <begin position="184"/>
        <end position="323"/>
    </location>
</feature>
<proteinExistence type="predicted"/>
<dbReference type="GO" id="GO:0012505">
    <property type="term" value="C:endomembrane system"/>
    <property type="evidence" value="ECO:0007669"/>
    <property type="project" value="UniProtKB-ARBA"/>
</dbReference>
<evidence type="ECO:0008006" key="15">
    <source>
        <dbReference type="Google" id="ProtNLM"/>
    </source>
</evidence>
<dbReference type="SUPFAM" id="SSF49562">
    <property type="entry name" value="C2 domain (Calcium/lipid-binding domain, CaLB)"/>
    <property type="match status" value="2"/>
</dbReference>
<evidence type="ECO:0000256" key="4">
    <source>
        <dbReference type="ARBA" id="ARBA00022723"/>
    </source>
</evidence>
<dbReference type="GO" id="GO:0005737">
    <property type="term" value="C:cytoplasm"/>
    <property type="evidence" value="ECO:0007669"/>
    <property type="project" value="UniProtKB-ARBA"/>
</dbReference>
<dbReference type="GO" id="GO:0006869">
    <property type="term" value="P:lipid transport"/>
    <property type="evidence" value="ECO:0007669"/>
    <property type="project" value="UniProtKB-KW"/>
</dbReference>
<gene>
    <name evidence="13" type="ORF">BDW02DRAFT_596908</name>
</gene>
<dbReference type="EMBL" id="ML975280">
    <property type="protein sequence ID" value="KAF1835963.1"/>
    <property type="molecule type" value="Genomic_DNA"/>
</dbReference>
<evidence type="ECO:0000256" key="2">
    <source>
        <dbReference type="ARBA" id="ARBA00022448"/>
    </source>
</evidence>
<dbReference type="GO" id="GO:0016020">
    <property type="term" value="C:membrane"/>
    <property type="evidence" value="ECO:0007669"/>
    <property type="project" value="UniProtKB-SubCell"/>
</dbReference>
<evidence type="ECO:0000256" key="9">
    <source>
        <dbReference type="ARBA" id="ARBA00023121"/>
    </source>
</evidence>
<organism evidence="13 14">
    <name type="scientific">Decorospora gaudefroyi</name>
    <dbReference type="NCBI Taxonomy" id="184978"/>
    <lineage>
        <taxon>Eukaryota</taxon>
        <taxon>Fungi</taxon>
        <taxon>Dikarya</taxon>
        <taxon>Ascomycota</taxon>
        <taxon>Pezizomycotina</taxon>
        <taxon>Dothideomycetes</taxon>
        <taxon>Pleosporomycetidae</taxon>
        <taxon>Pleosporales</taxon>
        <taxon>Pleosporineae</taxon>
        <taxon>Pleosporaceae</taxon>
        <taxon>Decorospora</taxon>
    </lineage>
</organism>
<evidence type="ECO:0000259" key="11">
    <source>
        <dbReference type="PROSITE" id="PS50004"/>
    </source>
</evidence>
<dbReference type="CDD" id="cd00030">
    <property type="entry name" value="C2"/>
    <property type="match status" value="1"/>
</dbReference>
<keyword evidence="8" id="KW-0445">Lipid transport</keyword>
<dbReference type="InterPro" id="IPR039010">
    <property type="entry name" value="Synaptotagmin_SMP"/>
</dbReference>
<dbReference type="CDD" id="cd21670">
    <property type="entry name" value="SMP_ESyt"/>
    <property type="match status" value="1"/>
</dbReference>
<comment type="subcellular location">
    <subcellularLocation>
        <location evidence="1">Membrane</location>
    </subcellularLocation>
</comment>
<dbReference type="GO" id="GO:0008289">
    <property type="term" value="F:lipid binding"/>
    <property type="evidence" value="ECO:0007669"/>
    <property type="project" value="UniProtKB-KW"/>
</dbReference>
<keyword evidence="5" id="KW-0677">Repeat</keyword>
<reference evidence="13" key="1">
    <citation type="submission" date="2020-01" db="EMBL/GenBank/DDBJ databases">
        <authorList>
            <consortium name="DOE Joint Genome Institute"/>
            <person name="Haridas S."/>
            <person name="Albert R."/>
            <person name="Binder M."/>
            <person name="Bloem J."/>
            <person name="Labutti K."/>
            <person name="Salamov A."/>
            <person name="Andreopoulos B."/>
            <person name="Baker S.E."/>
            <person name="Barry K."/>
            <person name="Bills G."/>
            <person name="Bluhm B.H."/>
            <person name="Cannon C."/>
            <person name="Castanera R."/>
            <person name="Culley D.E."/>
            <person name="Daum C."/>
            <person name="Ezra D."/>
            <person name="Gonzalez J.B."/>
            <person name="Henrissat B."/>
            <person name="Kuo A."/>
            <person name="Liang C."/>
            <person name="Lipzen A."/>
            <person name="Lutzoni F."/>
            <person name="Magnuson J."/>
            <person name="Mondo S."/>
            <person name="Nolan M."/>
            <person name="Ohm R."/>
            <person name="Pangilinan J."/>
            <person name="Park H.-J."/>
            <person name="Ramirez L."/>
            <person name="Alfaro M."/>
            <person name="Sun H."/>
            <person name="Tritt A."/>
            <person name="Yoshinaga Y."/>
            <person name="Zwiers L.-H."/>
            <person name="Turgeon B.G."/>
            <person name="Goodwin S.B."/>
            <person name="Spatafora J.W."/>
            <person name="Crous P.W."/>
            <person name="Grigoriev I.V."/>
        </authorList>
    </citation>
    <scope>NUCLEOTIDE SEQUENCE</scope>
    <source>
        <strain evidence="13">P77</strain>
    </source>
</reference>
<dbReference type="Proteomes" id="UP000800040">
    <property type="component" value="Unassembled WGS sequence"/>
</dbReference>
<keyword evidence="3" id="KW-0812">Transmembrane</keyword>
<keyword evidence="4" id="KW-0479">Metal-binding</keyword>
<dbReference type="InterPro" id="IPR000008">
    <property type="entry name" value="C2_dom"/>
</dbReference>
<sequence length="489" mass="52873">MAAPSSLVDTLTASGGAEPAGFLNDIVEQLWPNIRVYGANVTKETVEPILKSTLPAPLNNLKFTKLDLGSVPIQFSNVDVHKTTNQGIKLDMDLNWEGVCDIELDGSMVPKVGVERVHMKGRISVLLCPLINVVPLIGAAQVAFINPPSLTLDFTDAADIADISLISSTVRSTILGIIESMVVLPNRFLVKLDNNNDFFKTYQPHHGFLRVTIGKANGISAPKPGEKKSTMKRLMAKVKLEDVPDCYVKVKVGAGEEWKTSTVDNNHSPEWNETHDFLVADYEQHIFADIQDEDTATGDDDIGLGSITVKDILLNGGSHDLKLTHKGEETGATLSVHAKFYHLVADAQILSSASNTQGQGQGLFCGLATILIASALGLDGNRKELNPSVKITWGDKTFQTVAKTYTPGMDIFNPAFDQAFRIPLTADMMANPHHFKLSLMNKNSEVGSTELGFQDVMAAEGMVKEGEFEVGGGASVRARVSLFGVKEAE</sequence>
<evidence type="ECO:0000313" key="13">
    <source>
        <dbReference type="EMBL" id="KAF1835963.1"/>
    </source>
</evidence>
<dbReference type="PANTHER" id="PTHR45761">
    <property type="entry name" value="EXTENDED SYNAPTOTAGMIN-LIKE PROTEIN 2, ISOFORM C"/>
    <property type="match status" value="1"/>
</dbReference>
<dbReference type="Gene3D" id="2.60.40.150">
    <property type="entry name" value="C2 domain"/>
    <property type="match status" value="2"/>
</dbReference>
<dbReference type="InterPro" id="IPR035892">
    <property type="entry name" value="C2_domain_sf"/>
</dbReference>
<dbReference type="Pfam" id="PF17047">
    <property type="entry name" value="SMP_LBD"/>
    <property type="match status" value="1"/>
</dbReference>
<evidence type="ECO:0000256" key="6">
    <source>
        <dbReference type="ARBA" id="ARBA00022837"/>
    </source>
</evidence>
<evidence type="ECO:0000313" key="14">
    <source>
        <dbReference type="Proteomes" id="UP000800040"/>
    </source>
</evidence>
<dbReference type="PROSITE" id="PS50004">
    <property type="entry name" value="C2"/>
    <property type="match status" value="1"/>
</dbReference>
<keyword evidence="6" id="KW-0106">Calcium</keyword>
<evidence type="ECO:0000259" key="12">
    <source>
        <dbReference type="PROSITE" id="PS51847"/>
    </source>
</evidence>
<dbReference type="Pfam" id="PF00168">
    <property type="entry name" value="C2"/>
    <property type="match status" value="2"/>
</dbReference>
<dbReference type="OrthoDB" id="1029639at2759"/>
<evidence type="ECO:0000256" key="7">
    <source>
        <dbReference type="ARBA" id="ARBA00022989"/>
    </source>
</evidence>